<gene>
    <name evidence="1" type="ORF">KK488_10140</name>
</gene>
<keyword evidence="2" id="KW-1185">Reference proteome</keyword>
<sequence>MPRPLAFLIALALGLMAVGSAGIALPLDDIRFTLDLSRDHAEVRLTLNDARDKGRKGDHHSSSDYPVSDLAGLKPDWARGGPVSFALVRDAGRVDCAGTARAAHAEGTCRFTADRGLSDLLAASGMARPTEEEAYAMTLIGVRRALLDALIAGHYPMPGIDDFIAMSAVGVTPDFLRELAATGYARLEPEQLIQMAALRIDPAFIRGFERIGYKNLPVETLVQLRALDVTPQFVELVRRDSMGDLSIDQLVKLKVIGFRPAAAAH</sequence>
<protein>
    <submittedName>
        <fullName evidence="1">Uncharacterized protein</fullName>
    </submittedName>
</protein>
<comment type="caution">
    <text evidence="1">The sequence shown here is derived from an EMBL/GenBank/DDBJ whole genome shotgun (WGS) entry which is preliminary data.</text>
</comment>
<dbReference type="EMBL" id="JAHGAW010000006">
    <property type="protein sequence ID" value="MBT2187303.1"/>
    <property type="molecule type" value="Genomic_DNA"/>
</dbReference>
<dbReference type="AlphaFoldDB" id="A0A9X1IRA3"/>
<accession>A0A9X1IRA3</accession>
<name>A0A9X1IRA3_9SPHN</name>
<evidence type="ECO:0000313" key="2">
    <source>
        <dbReference type="Proteomes" id="UP001138757"/>
    </source>
</evidence>
<evidence type="ECO:0000313" key="1">
    <source>
        <dbReference type="EMBL" id="MBT2187303.1"/>
    </source>
</evidence>
<proteinExistence type="predicted"/>
<dbReference type="Proteomes" id="UP001138757">
    <property type="component" value="Unassembled WGS sequence"/>
</dbReference>
<reference evidence="1" key="1">
    <citation type="submission" date="2021-05" db="EMBL/GenBank/DDBJ databases">
        <title>Genome of Sphingobium sp. strain.</title>
        <authorList>
            <person name="Fan R."/>
        </authorList>
    </citation>
    <scope>NUCLEOTIDE SEQUENCE</scope>
    <source>
        <strain evidence="1">H33</strain>
    </source>
</reference>
<dbReference type="RefSeq" id="WP_214623133.1">
    <property type="nucleotide sequence ID" value="NZ_JAHGAW010000006.1"/>
</dbReference>
<organism evidence="1 2">
    <name type="scientific">Sphingobium nicotianae</name>
    <dbReference type="NCBI Taxonomy" id="2782607"/>
    <lineage>
        <taxon>Bacteria</taxon>
        <taxon>Pseudomonadati</taxon>
        <taxon>Pseudomonadota</taxon>
        <taxon>Alphaproteobacteria</taxon>
        <taxon>Sphingomonadales</taxon>
        <taxon>Sphingomonadaceae</taxon>
        <taxon>Sphingobium</taxon>
    </lineage>
</organism>